<proteinExistence type="predicted"/>
<evidence type="ECO:0000313" key="1">
    <source>
        <dbReference type="EMBL" id="KAK4716377.1"/>
    </source>
</evidence>
<gene>
    <name evidence="1" type="ORF">R3W88_014715</name>
</gene>
<dbReference type="EMBL" id="JAWPEI010000009">
    <property type="protein sequence ID" value="KAK4716377.1"/>
    <property type="molecule type" value="Genomic_DNA"/>
</dbReference>
<accession>A0AAV9KSI8</accession>
<organism evidence="1 2">
    <name type="scientific">Solanum pinnatisectum</name>
    <name type="common">tansyleaf nightshade</name>
    <dbReference type="NCBI Taxonomy" id="50273"/>
    <lineage>
        <taxon>Eukaryota</taxon>
        <taxon>Viridiplantae</taxon>
        <taxon>Streptophyta</taxon>
        <taxon>Embryophyta</taxon>
        <taxon>Tracheophyta</taxon>
        <taxon>Spermatophyta</taxon>
        <taxon>Magnoliopsida</taxon>
        <taxon>eudicotyledons</taxon>
        <taxon>Gunneridae</taxon>
        <taxon>Pentapetalae</taxon>
        <taxon>asterids</taxon>
        <taxon>lamiids</taxon>
        <taxon>Solanales</taxon>
        <taxon>Solanaceae</taxon>
        <taxon>Solanoideae</taxon>
        <taxon>Solaneae</taxon>
        <taxon>Solanum</taxon>
    </lineage>
</organism>
<reference evidence="1 2" key="1">
    <citation type="submission" date="2023-10" db="EMBL/GenBank/DDBJ databases">
        <title>Genome-Wide Identification Analysis in wild type Solanum Pinnatisectum Reveals Some Genes Defensing Phytophthora Infestans.</title>
        <authorList>
            <person name="Sun C."/>
        </authorList>
    </citation>
    <scope>NUCLEOTIDE SEQUENCE [LARGE SCALE GENOMIC DNA]</scope>
    <source>
        <strain evidence="1">LQN</strain>
        <tissue evidence="1">Leaf</tissue>
    </source>
</reference>
<protein>
    <submittedName>
        <fullName evidence="1">Uncharacterized protein</fullName>
    </submittedName>
</protein>
<comment type="caution">
    <text evidence="1">The sequence shown here is derived from an EMBL/GenBank/DDBJ whole genome shotgun (WGS) entry which is preliminary data.</text>
</comment>
<sequence>MWALKALNLDWKKTSKERVEQLNELEELRFKAYESLALYKEKMKKWHDAKILKREFKMGDWVVLYNSRLRLFPGKLKSKWLGPFRVTRVFPNGAIEVEGQEGHAYKVNGQCLKLYFGECQEIPLIEVVYLEDV</sequence>
<dbReference type="AlphaFoldDB" id="A0AAV9KSI8"/>
<name>A0AAV9KSI8_9SOLN</name>
<dbReference type="Proteomes" id="UP001311915">
    <property type="component" value="Unassembled WGS sequence"/>
</dbReference>
<evidence type="ECO:0000313" key="2">
    <source>
        <dbReference type="Proteomes" id="UP001311915"/>
    </source>
</evidence>
<keyword evidence="2" id="KW-1185">Reference proteome</keyword>